<sequence length="238" mass="25788">MASHRRAWGAAPLLAFLDPFISSRPATATSNLPKMETEAVRDGPSDVEAENEREWTDEGVPDRSSVARGRVNESTPEGSSVARGCVNESASDVTVVVSERVNENAAEGSSALRKRIRVSAHDRTGADSERGPGGLLGRKRKVGGRDVLSEFEANLLLALEKMKTPPPPPPAPVQDEDELFLLSLLPALRRLDIRDKARVKLDIHRLVYQAEFQLSQGTSETGPTSPHLSGISAVTRHE</sequence>
<reference evidence="4" key="1">
    <citation type="submission" date="2020-10" db="EMBL/GenBank/DDBJ databases">
        <title>Chromosome-scale genome assembly of the Allis shad, Alosa alosa.</title>
        <authorList>
            <person name="Margot Z."/>
            <person name="Christophe K."/>
            <person name="Cabau C."/>
            <person name="Louis A."/>
            <person name="Berthelot C."/>
            <person name="Parey E."/>
            <person name="Roest Crollius H."/>
            <person name="Montfort J."/>
            <person name="Robinson-Rechavi M."/>
            <person name="Bucao C."/>
            <person name="Bouchez O."/>
            <person name="Gislard M."/>
            <person name="Lluch J."/>
            <person name="Milhes M."/>
            <person name="Lampietro C."/>
            <person name="Lopez Roques C."/>
            <person name="Donnadieu C."/>
            <person name="Braasch I."/>
            <person name="Desvignes T."/>
            <person name="Postlethwait J."/>
            <person name="Bobe J."/>
            <person name="Guiguen Y."/>
        </authorList>
    </citation>
    <scope>NUCLEOTIDE SEQUENCE</scope>
    <source>
        <strain evidence="4">M-15738</strain>
        <tissue evidence="4">Blood</tissue>
    </source>
</reference>
<feature type="region of interest" description="Disordered" evidence="2">
    <location>
        <begin position="216"/>
        <end position="238"/>
    </location>
</feature>
<feature type="region of interest" description="Disordered" evidence="2">
    <location>
        <begin position="119"/>
        <end position="138"/>
    </location>
</feature>
<evidence type="ECO:0000313" key="5">
    <source>
        <dbReference type="Proteomes" id="UP000823561"/>
    </source>
</evidence>
<feature type="compositionally biased region" description="Basic and acidic residues" evidence="2">
    <location>
        <begin position="35"/>
        <end position="56"/>
    </location>
</feature>
<dbReference type="Proteomes" id="UP000823561">
    <property type="component" value="Chromosome 3"/>
</dbReference>
<accession>A0AAV6HAN6</accession>
<dbReference type="Pfam" id="PF02944">
    <property type="entry name" value="BESS"/>
    <property type="match status" value="1"/>
</dbReference>
<evidence type="ECO:0000259" key="3">
    <source>
        <dbReference type="PROSITE" id="PS51031"/>
    </source>
</evidence>
<evidence type="ECO:0000313" key="4">
    <source>
        <dbReference type="EMBL" id="KAG5282876.1"/>
    </source>
</evidence>
<proteinExistence type="predicted"/>
<organism evidence="4 5">
    <name type="scientific">Alosa alosa</name>
    <name type="common">allis shad</name>
    <dbReference type="NCBI Taxonomy" id="278164"/>
    <lineage>
        <taxon>Eukaryota</taxon>
        <taxon>Metazoa</taxon>
        <taxon>Chordata</taxon>
        <taxon>Craniata</taxon>
        <taxon>Vertebrata</taxon>
        <taxon>Euteleostomi</taxon>
        <taxon>Actinopterygii</taxon>
        <taxon>Neopterygii</taxon>
        <taxon>Teleostei</taxon>
        <taxon>Clupei</taxon>
        <taxon>Clupeiformes</taxon>
        <taxon>Clupeoidei</taxon>
        <taxon>Clupeidae</taxon>
        <taxon>Alosa</taxon>
    </lineage>
</organism>
<dbReference type="AlphaFoldDB" id="A0AAV6HAN6"/>
<gene>
    <name evidence="4" type="ORF">AALO_G00035700</name>
</gene>
<feature type="region of interest" description="Disordered" evidence="2">
    <location>
        <begin position="25"/>
        <end position="86"/>
    </location>
</feature>
<keyword evidence="1" id="KW-0539">Nucleus</keyword>
<comment type="caution">
    <text evidence="4">The sequence shown here is derived from an EMBL/GenBank/DDBJ whole genome shotgun (WGS) entry which is preliminary data.</text>
</comment>
<dbReference type="GO" id="GO:0005634">
    <property type="term" value="C:nucleus"/>
    <property type="evidence" value="ECO:0007669"/>
    <property type="project" value="UniProtKB-SubCell"/>
</dbReference>
<dbReference type="GO" id="GO:0003677">
    <property type="term" value="F:DNA binding"/>
    <property type="evidence" value="ECO:0007669"/>
    <property type="project" value="InterPro"/>
</dbReference>
<feature type="compositionally biased region" description="Basic and acidic residues" evidence="2">
    <location>
        <begin position="119"/>
        <end position="130"/>
    </location>
</feature>
<keyword evidence="5" id="KW-1185">Reference proteome</keyword>
<feature type="domain" description="BESS" evidence="3">
    <location>
        <begin position="174"/>
        <end position="213"/>
    </location>
</feature>
<comment type="subcellular location">
    <subcellularLocation>
        <location evidence="1">Nucleus</location>
    </subcellularLocation>
</comment>
<evidence type="ECO:0000256" key="1">
    <source>
        <dbReference type="PROSITE-ProRule" id="PRU00371"/>
    </source>
</evidence>
<feature type="compositionally biased region" description="Polar residues" evidence="2">
    <location>
        <begin position="216"/>
        <end position="227"/>
    </location>
</feature>
<protein>
    <recommendedName>
        <fullName evidence="3">BESS domain-containing protein</fullName>
    </recommendedName>
</protein>
<dbReference type="EMBL" id="JADWDJ010000003">
    <property type="protein sequence ID" value="KAG5282876.1"/>
    <property type="molecule type" value="Genomic_DNA"/>
</dbReference>
<dbReference type="PROSITE" id="PS51031">
    <property type="entry name" value="BESS"/>
    <property type="match status" value="1"/>
</dbReference>
<evidence type="ECO:0000256" key="2">
    <source>
        <dbReference type="SAM" id="MobiDB-lite"/>
    </source>
</evidence>
<dbReference type="InterPro" id="IPR004210">
    <property type="entry name" value="BESS_motif"/>
</dbReference>
<name>A0AAV6HAN6_9TELE</name>